<protein>
    <submittedName>
        <fullName evidence="4">Phage integrase family site specific recombinase</fullName>
    </submittedName>
</protein>
<dbReference type="eggNOG" id="COG0582">
    <property type="taxonomic scope" value="Bacteria"/>
</dbReference>
<feature type="domain" description="Tyr recombinase" evidence="3">
    <location>
        <begin position="142"/>
        <end position="321"/>
    </location>
</feature>
<comment type="caution">
    <text evidence="4">The sequence shown here is derived from an EMBL/GenBank/DDBJ whole genome shotgun (WGS) entry which is preliminary data.</text>
</comment>
<dbReference type="EMBL" id="ARYM01000013">
    <property type="protein sequence ID" value="KCZ98005.1"/>
    <property type="molecule type" value="Genomic_DNA"/>
</dbReference>
<dbReference type="InterPro" id="IPR050090">
    <property type="entry name" value="Tyrosine_recombinase_XerCD"/>
</dbReference>
<dbReference type="STRING" id="1280954.HPO_11843"/>
<dbReference type="GO" id="GO:0015074">
    <property type="term" value="P:DNA integration"/>
    <property type="evidence" value="ECO:0007669"/>
    <property type="project" value="UniProtKB-KW"/>
</dbReference>
<dbReference type="Pfam" id="PF00589">
    <property type="entry name" value="Phage_integrase"/>
    <property type="match status" value="1"/>
</dbReference>
<evidence type="ECO:0000313" key="5">
    <source>
        <dbReference type="Proteomes" id="UP000027100"/>
    </source>
</evidence>
<dbReference type="AlphaFoldDB" id="A0A062VHH0"/>
<name>A0A062VHH0_9PROT</name>
<organism evidence="4 5">
    <name type="scientific">Hyphomonas polymorpha PS728</name>
    <dbReference type="NCBI Taxonomy" id="1280954"/>
    <lineage>
        <taxon>Bacteria</taxon>
        <taxon>Pseudomonadati</taxon>
        <taxon>Pseudomonadota</taxon>
        <taxon>Alphaproteobacteria</taxon>
        <taxon>Hyphomonadales</taxon>
        <taxon>Hyphomonadaceae</taxon>
        <taxon>Hyphomonas</taxon>
    </lineage>
</organism>
<dbReference type="CDD" id="cd00796">
    <property type="entry name" value="INT_Rci_Hp1_C"/>
    <property type="match status" value="1"/>
</dbReference>
<evidence type="ECO:0000256" key="1">
    <source>
        <dbReference type="ARBA" id="ARBA00022908"/>
    </source>
</evidence>
<proteinExistence type="predicted"/>
<evidence type="ECO:0000256" key="2">
    <source>
        <dbReference type="ARBA" id="ARBA00023172"/>
    </source>
</evidence>
<dbReference type="Gene3D" id="1.10.443.10">
    <property type="entry name" value="Intergrase catalytic core"/>
    <property type="match status" value="1"/>
</dbReference>
<dbReference type="InterPro" id="IPR011010">
    <property type="entry name" value="DNA_brk_join_enz"/>
</dbReference>
<keyword evidence="2" id="KW-0233">DNA recombination</keyword>
<dbReference type="PATRIC" id="fig|1280954.3.peg.2396"/>
<dbReference type="PANTHER" id="PTHR30349:SF94">
    <property type="entry name" value="INTEGRASE_RECOMBINASE HI_1414-RELATED"/>
    <property type="match status" value="1"/>
</dbReference>
<sequence length="326" mass="37665">MRRKDAEEWALKMERRVDRGESVSKNIPDDLSTFSHLIDLHIADMLEVGKALRRSKTYTLEKLKEKIGTVRFDLLDRERIIQFARERRAEGAGPPTISADISYIKTILIHASAVHGISVSPEQVDLARVALKRLGLVGKAQERDRRPTQEEIDQLIAYFDSNSRQKSPMSRLVKFAVATAMRQSEICSIEWPDMDERRRTVTVRDRKDPRNKDGNDQRVPLVDLTGYDAWELLMEQRRSTTNKGRIFPYNPRSIGTAFHRACMELGIEDLHFHDLRHEGTSRLFEAGLQIEQVALVTGHKDWKMLKRYTHLSPDTIVRIARDRKLG</sequence>
<gene>
    <name evidence="4" type="ORF">HPO_11843</name>
</gene>
<dbReference type="GO" id="GO:0003677">
    <property type="term" value="F:DNA binding"/>
    <property type="evidence" value="ECO:0007669"/>
    <property type="project" value="InterPro"/>
</dbReference>
<dbReference type="Proteomes" id="UP000027100">
    <property type="component" value="Unassembled WGS sequence"/>
</dbReference>
<dbReference type="InterPro" id="IPR002104">
    <property type="entry name" value="Integrase_catalytic"/>
</dbReference>
<reference evidence="4 5" key="1">
    <citation type="journal article" date="2014" name="Antonie Van Leeuwenhoek">
        <title>Hyphomonas beringensis sp. nov. and Hyphomonas chukchiensis sp. nov., isolated from surface seawater of the Bering Sea and Chukchi Sea.</title>
        <authorList>
            <person name="Li C."/>
            <person name="Lai Q."/>
            <person name="Li G."/>
            <person name="Dong C."/>
            <person name="Wang J."/>
            <person name="Liao Y."/>
            <person name="Shao Z."/>
        </authorList>
    </citation>
    <scope>NUCLEOTIDE SEQUENCE [LARGE SCALE GENOMIC DNA]</scope>
    <source>
        <strain evidence="4 5">PS728</strain>
    </source>
</reference>
<keyword evidence="5" id="KW-1185">Reference proteome</keyword>
<evidence type="ECO:0000313" key="4">
    <source>
        <dbReference type="EMBL" id="KCZ98005.1"/>
    </source>
</evidence>
<dbReference type="SUPFAM" id="SSF56349">
    <property type="entry name" value="DNA breaking-rejoining enzymes"/>
    <property type="match status" value="1"/>
</dbReference>
<dbReference type="PROSITE" id="PS51898">
    <property type="entry name" value="TYR_RECOMBINASE"/>
    <property type="match status" value="1"/>
</dbReference>
<dbReference type="PANTHER" id="PTHR30349">
    <property type="entry name" value="PHAGE INTEGRASE-RELATED"/>
    <property type="match status" value="1"/>
</dbReference>
<dbReference type="InterPro" id="IPR013762">
    <property type="entry name" value="Integrase-like_cat_sf"/>
</dbReference>
<keyword evidence="1" id="KW-0229">DNA integration</keyword>
<dbReference type="GO" id="GO:0006310">
    <property type="term" value="P:DNA recombination"/>
    <property type="evidence" value="ECO:0007669"/>
    <property type="project" value="UniProtKB-KW"/>
</dbReference>
<evidence type="ECO:0000259" key="3">
    <source>
        <dbReference type="PROSITE" id="PS51898"/>
    </source>
</evidence>
<accession>A0A062VHH0</accession>